<dbReference type="InterPro" id="IPR017438">
    <property type="entry name" value="ATP-NAD_kinase_N"/>
</dbReference>
<dbReference type="GO" id="GO:0019674">
    <property type="term" value="P:NAD+ metabolic process"/>
    <property type="evidence" value="ECO:0007669"/>
    <property type="project" value="InterPro"/>
</dbReference>
<dbReference type="EC" id="2.7.1.23" evidence="6"/>
<comment type="function">
    <text evidence="6">Involved in the regulation of the intracellular balance of NAD and NADP, and is a key enzyme in the biosynthesis of NADP. Catalyzes specifically the phosphorylation on 2'-hydroxyl of the adenosine moiety of NAD to yield NADP.</text>
</comment>
<dbReference type="Pfam" id="PF01513">
    <property type="entry name" value="NAD_kinase"/>
    <property type="match status" value="1"/>
</dbReference>
<dbReference type="InterPro" id="IPR017437">
    <property type="entry name" value="ATP-NAD_kinase_PpnK-typ_C"/>
</dbReference>
<keyword evidence="3 6" id="KW-0521">NADP</keyword>
<feature type="binding site" evidence="6">
    <location>
        <position position="237"/>
    </location>
    <ligand>
        <name>NAD(+)</name>
        <dbReference type="ChEBI" id="CHEBI:57540"/>
    </ligand>
</feature>
<evidence type="ECO:0000256" key="4">
    <source>
        <dbReference type="ARBA" id="ARBA00023027"/>
    </source>
</evidence>
<gene>
    <name evidence="6" type="primary">nadK</name>
    <name evidence="7" type="ORF">GT409_00460</name>
</gene>
<dbReference type="HAMAP" id="MF_00361">
    <property type="entry name" value="NAD_kinase"/>
    <property type="match status" value="1"/>
</dbReference>
<keyword evidence="4 6" id="KW-0520">NAD</keyword>
<dbReference type="GO" id="GO:0005524">
    <property type="term" value="F:ATP binding"/>
    <property type="evidence" value="ECO:0007669"/>
    <property type="project" value="UniProtKB-KW"/>
</dbReference>
<evidence type="ECO:0000313" key="8">
    <source>
        <dbReference type="Proteomes" id="UP000464954"/>
    </source>
</evidence>
<dbReference type="InterPro" id="IPR002504">
    <property type="entry name" value="NADK"/>
</dbReference>
<proteinExistence type="inferred from homology"/>
<evidence type="ECO:0000256" key="5">
    <source>
        <dbReference type="ARBA" id="ARBA00047925"/>
    </source>
</evidence>
<dbReference type="PANTHER" id="PTHR20275:SF0">
    <property type="entry name" value="NAD KINASE"/>
    <property type="match status" value="1"/>
</dbReference>
<dbReference type="GO" id="GO:0051287">
    <property type="term" value="F:NAD binding"/>
    <property type="evidence" value="ECO:0007669"/>
    <property type="project" value="UniProtKB-ARBA"/>
</dbReference>
<keyword evidence="6" id="KW-0067">ATP-binding</keyword>
<comment type="subcellular location">
    <subcellularLocation>
        <location evidence="6">Cytoplasm</location>
    </subcellularLocation>
</comment>
<accession>A0A6P1M2A9</accession>
<dbReference type="KEGG" id="taer:GT409_00460"/>
<keyword evidence="2 6" id="KW-0418">Kinase</keyword>
<feature type="binding site" evidence="6">
    <location>
        <begin position="178"/>
        <end position="183"/>
    </location>
    <ligand>
        <name>NAD(+)</name>
        <dbReference type="ChEBI" id="CHEBI:57540"/>
    </ligand>
</feature>
<feature type="binding site" evidence="6">
    <location>
        <position position="167"/>
    </location>
    <ligand>
        <name>NAD(+)</name>
        <dbReference type="ChEBI" id="CHEBI:57540"/>
    </ligand>
</feature>
<comment type="catalytic activity">
    <reaction evidence="5 6">
        <text>NAD(+) + ATP = ADP + NADP(+) + H(+)</text>
        <dbReference type="Rhea" id="RHEA:18629"/>
        <dbReference type="ChEBI" id="CHEBI:15378"/>
        <dbReference type="ChEBI" id="CHEBI:30616"/>
        <dbReference type="ChEBI" id="CHEBI:57540"/>
        <dbReference type="ChEBI" id="CHEBI:58349"/>
        <dbReference type="ChEBI" id="CHEBI:456216"/>
        <dbReference type="EC" id="2.7.1.23"/>
    </reaction>
</comment>
<dbReference type="GO" id="GO:0005737">
    <property type="term" value="C:cytoplasm"/>
    <property type="evidence" value="ECO:0007669"/>
    <property type="project" value="UniProtKB-SubCell"/>
</dbReference>
<dbReference type="Pfam" id="PF20143">
    <property type="entry name" value="NAD_kinase_C"/>
    <property type="match status" value="1"/>
</dbReference>
<dbReference type="SUPFAM" id="SSF111331">
    <property type="entry name" value="NAD kinase/diacylglycerol kinase-like"/>
    <property type="match status" value="1"/>
</dbReference>
<keyword evidence="6" id="KW-0547">Nucleotide-binding</keyword>
<dbReference type="GO" id="GO:0003951">
    <property type="term" value="F:NAD+ kinase activity"/>
    <property type="evidence" value="ECO:0007669"/>
    <property type="project" value="UniProtKB-UniRule"/>
</dbReference>
<keyword evidence="1 6" id="KW-0808">Transferase</keyword>
<dbReference type="AlphaFoldDB" id="A0A6P1M2A9"/>
<comment type="similarity">
    <text evidence="6">Belongs to the NAD kinase family.</text>
</comment>
<evidence type="ECO:0000256" key="6">
    <source>
        <dbReference type="HAMAP-Rule" id="MF_00361"/>
    </source>
</evidence>
<comment type="cofactor">
    <cofactor evidence="6">
        <name>a divalent metal cation</name>
        <dbReference type="ChEBI" id="CHEBI:60240"/>
    </cofactor>
</comment>
<evidence type="ECO:0000313" key="7">
    <source>
        <dbReference type="EMBL" id="QHI67981.1"/>
    </source>
</evidence>
<evidence type="ECO:0000256" key="3">
    <source>
        <dbReference type="ARBA" id="ARBA00022857"/>
    </source>
</evidence>
<organism evidence="7 8">
    <name type="scientific">Tichowtungia aerotolerans</name>
    <dbReference type="NCBI Taxonomy" id="2697043"/>
    <lineage>
        <taxon>Bacteria</taxon>
        <taxon>Pseudomonadati</taxon>
        <taxon>Kiritimatiellota</taxon>
        <taxon>Tichowtungiia</taxon>
        <taxon>Tichowtungiales</taxon>
        <taxon>Tichowtungiaceae</taxon>
        <taxon>Tichowtungia</taxon>
    </lineage>
</organism>
<evidence type="ECO:0000256" key="1">
    <source>
        <dbReference type="ARBA" id="ARBA00022679"/>
    </source>
</evidence>
<sequence>MKRIGVIANPKRPHAADVFDRLVRKANELGWKLFADEASAQLIPSATVIGFDQFASTVDVLLPMGGDGTVLFCSKLLDESEIPILGINLGSLGFLTGVSEDSMEAAMDALDAGTCIKETRTVAQCVAPSGTIRRALNDAVIGFGGSSRIVTLDLAIDGAPATSYSCDGLIVCTPTGSTGHSLSTGGPILQPGCSAFGISVVCPHTLSNRPLVIPDSSTIEVTVQNSHKALLLSVDGQDVEELTTGDIVRITRSENPAIFLYPPDYSYFSVLRRKLHWRGSNL</sequence>
<feature type="binding site" evidence="6">
    <location>
        <position position="148"/>
    </location>
    <ligand>
        <name>NAD(+)</name>
        <dbReference type="ChEBI" id="CHEBI:57540"/>
    </ligand>
</feature>
<dbReference type="GO" id="GO:0006741">
    <property type="term" value="P:NADP+ biosynthetic process"/>
    <property type="evidence" value="ECO:0007669"/>
    <property type="project" value="UniProtKB-UniRule"/>
</dbReference>
<keyword evidence="8" id="KW-1185">Reference proteome</keyword>
<dbReference type="Gene3D" id="3.40.50.10330">
    <property type="entry name" value="Probable inorganic polyphosphate/atp-NAD kinase, domain 1"/>
    <property type="match status" value="1"/>
</dbReference>
<dbReference type="EMBL" id="CP047593">
    <property type="protein sequence ID" value="QHI67981.1"/>
    <property type="molecule type" value="Genomic_DNA"/>
</dbReference>
<feature type="active site" description="Proton acceptor" evidence="6">
    <location>
        <position position="67"/>
    </location>
</feature>
<reference evidence="7 8" key="1">
    <citation type="submission" date="2020-01" db="EMBL/GenBank/DDBJ databases">
        <title>Ponticoccus aerotolerans gen. nov., sp. nov., an anaerobic bacterium and proposal of Ponticoccusceae fam. nov., Ponticoccusles ord. nov. and Ponticoccuse classis nov. in the phylum Kiritimatiellaeota.</title>
        <authorList>
            <person name="Zhou L.Y."/>
            <person name="Du Z.J."/>
        </authorList>
    </citation>
    <scope>NUCLEOTIDE SEQUENCE [LARGE SCALE GENOMIC DNA]</scope>
    <source>
        <strain evidence="7 8">S-5007</strain>
    </source>
</reference>
<dbReference type="Gene3D" id="2.60.200.30">
    <property type="entry name" value="Probable inorganic polyphosphate/atp-NAD kinase, domain 2"/>
    <property type="match status" value="1"/>
</dbReference>
<dbReference type="Proteomes" id="UP000464954">
    <property type="component" value="Chromosome"/>
</dbReference>
<keyword evidence="6" id="KW-0963">Cytoplasm</keyword>
<protein>
    <recommendedName>
        <fullName evidence="6">NAD kinase</fullName>
        <ecNumber evidence="6">2.7.1.23</ecNumber>
    </recommendedName>
    <alternativeName>
        <fullName evidence="6">ATP-dependent NAD kinase</fullName>
    </alternativeName>
</protein>
<feature type="binding site" evidence="6">
    <location>
        <begin position="67"/>
        <end position="68"/>
    </location>
    <ligand>
        <name>NAD(+)</name>
        <dbReference type="ChEBI" id="CHEBI:57540"/>
    </ligand>
</feature>
<dbReference type="InterPro" id="IPR016064">
    <property type="entry name" value="NAD/diacylglycerol_kinase_sf"/>
</dbReference>
<comment type="caution">
    <text evidence="6">Lacks conserved residue(s) required for the propagation of feature annotation.</text>
</comment>
<dbReference type="GO" id="GO:0046872">
    <property type="term" value="F:metal ion binding"/>
    <property type="evidence" value="ECO:0007669"/>
    <property type="project" value="UniProtKB-UniRule"/>
</dbReference>
<dbReference type="PANTHER" id="PTHR20275">
    <property type="entry name" value="NAD KINASE"/>
    <property type="match status" value="1"/>
</dbReference>
<feature type="binding site" evidence="6">
    <location>
        <begin position="137"/>
        <end position="138"/>
    </location>
    <ligand>
        <name>NAD(+)</name>
        <dbReference type="ChEBI" id="CHEBI:57540"/>
    </ligand>
</feature>
<evidence type="ECO:0000256" key="2">
    <source>
        <dbReference type="ARBA" id="ARBA00022777"/>
    </source>
</evidence>
<dbReference type="RefSeq" id="WP_160626015.1">
    <property type="nucleotide sequence ID" value="NZ_CP047593.1"/>
</dbReference>
<name>A0A6P1M2A9_9BACT</name>